<dbReference type="Gene3D" id="3.30.300.20">
    <property type="match status" value="1"/>
</dbReference>
<dbReference type="FunFam" id="3.30.1140.32:FF:000013">
    <property type="entry name" value="40S ribosomal protein S3"/>
    <property type="match status" value="1"/>
</dbReference>
<dbReference type="InterPro" id="IPR036419">
    <property type="entry name" value="Ribosomal_S3_C_sf"/>
</dbReference>
<evidence type="ECO:0000256" key="5">
    <source>
        <dbReference type="ARBA" id="ARBA00035257"/>
    </source>
</evidence>
<organism evidence="9 10">
    <name type="scientific">Halteria grandinella</name>
    <dbReference type="NCBI Taxonomy" id="5974"/>
    <lineage>
        <taxon>Eukaryota</taxon>
        <taxon>Sar</taxon>
        <taxon>Alveolata</taxon>
        <taxon>Ciliophora</taxon>
        <taxon>Intramacronucleata</taxon>
        <taxon>Spirotrichea</taxon>
        <taxon>Stichotrichia</taxon>
        <taxon>Sporadotrichida</taxon>
        <taxon>Halteriidae</taxon>
        <taxon>Halteria</taxon>
    </lineage>
</organism>
<evidence type="ECO:0000256" key="6">
    <source>
        <dbReference type="ARBA" id="ARBA00035408"/>
    </source>
</evidence>
<dbReference type="PANTHER" id="PTHR11760:SF32">
    <property type="entry name" value="SMALL RIBOSOMAL SUBUNIT PROTEIN US3"/>
    <property type="match status" value="1"/>
</dbReference>
<sequence length="240" mass="26872">MSGEGKRVKRINTKKKFVADGVFQAELNEFLERTLGMEGYAGIEVRATSMSTEIRIKATKAKEILEKSGRKVRELKSLIEKRYNFNEVDNKVELAIKPLPYDRNLCASAQAENLKYKLLGGTPVRLAANNILASVMRRGGAKGCEIIISGKIRGQRAKSQKYKQGYIVSTGQPKLEFVDVACRHVELRQGILGVKVKIMQDSEKAIGKYKKIMPDCVKIHEPKDETHDIKPDVLSAAPRE</sequence>
<evidence type="ECO:0000313" key="10">
    <source>
        <dbReference type="Proteomes" id="UP000785679"/>
    </source>
</evidence>
<dbReference type="FunFam" id="3.30.300.20:FF:000006">
    <property type="entry name" value="40S ribosomal protein S3"/>
    <property type="match status" value="1"/>
</dbReference>
<evidence type="ECO:0000313" key="9">
    <source>
        <dbReference type="EMBL" id="TNV76685.1"/>
    </source>
</evidence>
<dbReference type="PROSITE" id="PS50823">
    <property type="entry name" value="KH_TYPE_2"/>
    <property type="match status" value="1"/>
</dbReference>
<dbReference type="EMBL" id="RRYP01013142">
    <property type="protein sequence ID" value="TNV76685.1"/>
    <property type="molecule type" value="Genomic_DNA"/>
</dbReference>
<evidence type="ECO:0000256" key="1">
    <source>
        <dbReference type="ARBA" id="ARBA00010761"/>
    </source>
</evidence>
<keyword evidence="4" id="KW-0687">Ribonucleoprotein</keyword>
<dbReference type="InterPro" id="IPR015946">
    <property type="entry name" value="KH_dom-like_a/b"/>
</dbReference>
<dbReference type="Pfam" id="PF07650">
    <property type="entry name" value="KH_2"/>
    <property type="match status" value="1"/>
</dbReference>
<dbReference type="GO" id="GO:0003723">
    <property type="term" value="F:RNA binding"/>
    <property type="evidence" value="ECO:0007669"/>
    <property type="project" value="UniProtKB-UniRule"/>
</dbReference>
<reference evidence="9" key="1">
    <citation type="submission" date="2019-06" db="EMBL/GenBank/DDBJ databases">
        <authorList>
            <person name="Zheng W."/>
        </authorList>
    </citation>
    <scope>NUCLEOTIDE SEQUENCE</scope>
    <source>
        <strain evidence="9">QDHG01</strain>
    </source>
</reference>
<dbReference type="Gene3D" id="3.30.1140.32">
    <property type="entry name" value="Ribosomal protein S3, C-terminal domain"/>
    <property type="match status" value="1"/>
</dbReference>
<dbReference type="SUPFAM" id="SSF54814">
    <property type="entry name" value="Prokaryotic type KH domain (KH-domain type II)"/>
    <property type="match status" value="1"/>
</dbReference>
<dbReference type="InterPro" id="IPR009019">
    <property type="entry name" value="KH_sf_prok-type"/>
</dbReference>
<evidence type="ECO:0000259" key="8">
    <source>
        <dbReference type="PROSITE" id="PS50823"/>
    </source>
</evidence>
<keyword evidence="2 7" id="KW-0694">RNA-binding</keyword>
<dbReference type="PANTHER" id="PTHR11760">
    <property type="entry name" value="30S/40S RIBOSOMAL PROTEIN S3"/>
    <property type="match status" value="1"/>
</dbReference>
<dbReference type="GO" id="GO:0005634">
    <property type="term" value="C:nucleus"/>
    <property type="evidence" value="ECO:0007669"/>
    <property type="project" value="TreeGrafter"/>
</dbReference>
<dbReference type="NCBIfam" id="TIGR01008">
    <property type="entry name" value="uS3_euk_arch"/>
    <property type="match status" value="1"/>
</dbReference>
<keyword evidence="3" id="KW-0689">Ribosomal protein</keyword>
<dbReference type="Pfam" id="PF00189">
    <property type="entry name" value="Ribosomal_S3_C"/>
    <property type="match status" value="1"/>
</dbReference>
<comment type="similarity">
    <text evidence="1">Belongs to the universal ribosomal protein uS3 family.</text>
</comment>
<evidence type="ECO:0000256" key="2">
    <source>
        <dbReference type="ARBA" id="ARBA00022884"/>
    </source>
</evidence>
<evidence type="ECO:0000256" key="3">
    <source>
        <dbReference type="ARBA" id="ARBA00022980"/>
    </source>
</evidence>
<dbReference type="OrthoDB" id="10248446at2759"/>
<dbReference type="Proteomes" id="UP000785679">
    <property type="component" value="Unassembled WGS sequence"/>
</dbReference>
<dbReference type="AlphaFoldDB" id="A0A8J8SZT8"/>
<dbReference type="InterPro" id="IPR001351">
    <property type="entry name" value="Ribosomal_uS3_C"/>
</dbReference>
<protein>
    <recommendedName>
        <fullName evidence="5">Small ribosomal subunit protein uS3</fullName>
    </recommendedName>
    <alternativeName>
        <fullName evidence="6">40S ribosomal protein S3</fullName>
    </alternativeName>
</protein>
<dbReference type="GO" id="GO:0006412">
    <property type="term" value="P:translation"/>
    <property type="evidence" value="ECO:0007669"/>
    <property type="project" value="InterPro"/>
</dbReference>
<dbReference type="InterPro" id="IPR057258">
    <property type="entry name" value="Ribosomal_uS3"/>
</dbReference>
<comment type="caution">
    <text evidence="9">The sequence shown here is derived from an EMBL/GenBank/DDBJ whole genome shotgun (WGS) entry which is preliminary data.</text>
</comment>
<feature type="domain" description="KH type-2" evidence="8">
    <location>
        <begin position="27"/>
        <end position="100"/>
    </location>
</feature>
<dbReference type="InterPro" id="IPR005703">
    <property type="entry name" value="Ribosomal_uS3_euk/arc"/>
</dbReference>
<name>A0A8J8SZT8_HALGN</name>
<accession>A0A8J8SZT8</accession>
<gene>
    <name evidence="9" type="ORF">FGO68_gene948</name>
</gene>
<evidence type="ECO:0000256" key="7">
    <source>
        <dbReference type="PROSITE-ProRule" id="PRU00118"/>
    </source>
</evidence>
<dbReference type="GO" id="GO:0003735">
    <property type="term" value="F:structural constituent of ribosome"/>
    <property type="evidence" value="ECO:0007669"/>
    <property type="project" value="InterPro"/>
</dbReference>
<proteinExistence type="inferred from homology"/>
<dbReference type="SUPFAM" id="SSF54821">
    <property type="entry name" value="Ribosomal protein S3 C-terminal domain"/>
    <property type="match status" value="1"/>
</dbReference>
<keyword evidence="10" id="KW-1185">Reference proteome</keyword>
<dbReference type="GO" id="GO:0022627">
    <property type="term" value="C:cytosolic small ribosomal subunit"/>
    <property type="evidence" value="ECO:0007669"/>
    <property type="project" value="TreeGrafter"/>
</dbReference>
<evidence type="ECO:0000256" key="4">
    <source>
        <dbReference type="ARBA" id="ARBA00023274"/>
    </source>
</evidence>
<dbReference type="InterPro" id="IPR004044">
    <property type="entry name" value="KH_dom_type_2"/>
</dbReference>